<dbReference type="EMBL" id="KQ976537">
    <property type="protein sequence ID" value="KYM81424.1"/>
    <property type="molecule type" value="Genomic_DNA"/>
</dbReference>
<evidence type="ECO:0000313" key="3">
    <source>
        <dbReference type="Proteomes" id="UP000078540"/>
    </source>
</evidence>
<keyword evidence="3" id="KW-1185">Reference proteome</keyword>
<sequence length="88" mass="9754">MKDSRCTIPDEQPGNVAGNLLELDKQELGHGGGSRSDEVGWTKTKFREGGQEDQERRSGDLASVRGPTGRWNPRSRLIAIKAPLRLRL</sequence>
<feature type="compositionally biased region" description="Basic and acidic residues" evidence="1">
    <location>
        <begin position="35"/>
        <end position="59"/>
    </location>
</feature>
<evidence type="ECO:0000256" key="1">
    <source>
        <dbReference type="SAM" id="MobiDB-lite"/>
    </source>
</evidence>
<organism evidence="2 3">
    <name type="scientific">Atta colombica</name>
    <dbReference type="NCBI Taxonomy" id="520822"/>
    <lineage>
        <taxon>Eukaryota</taxon>
        <taxon>Metazoa</taxon>
        <taxon>Ecdysozoa</taxon>
        <taxon>Arthropoda</taxon>
        <taxon>Hexapoda</taxon>
        <taxon>Insecta</taxon>
        <taxon>Pterygota</taxon>
        <taxon>Neoptera</taxon>
        <taxon>Endopterygota</taxon>
        <taxon>Hymenoptera</taxon>
        <taxon>Apocrita</taxon>
        <taxon>Aculeata</taxon>
        <taxon>Formicoidea</taxon>
        <taxon>Formicidae</taxon>
        <taxon>Myrmicinae</taxon>
        <taxon>Atta</taxon>
    </lineage>
</organism>
<feature type="region of interest" description="Disordered" evidence="1">
    <location>
        <begin position="25"/>
        <end position="73"/>
    </location>
</feature>
<protein>
    <submittedName>
        <fullName evidence="2">Uncharacterized protein</fullName>
    </submittedName>
</protein>
<proteinExistence type="predicted"/>
<name>A0A195BB56_9HYME</name>
<evidence type="ECO:0000313" key="2">
    <source>
        <dbReference type="EMBL" id="KYM81424.1"/>
    </source>
</evidence>
<dbReference type="AlphaFoldDB" id="A0A195BB56"/>
<reference evidence="2 3" key="1">
    <citation type="submission" date="2015-09" db="EMBL/GenBank/DDBJ databases">
        <title>Atta colombica WGS genome.</title>
        <authorList>
            <person name="Nygaard S."/>
            <person name="Hu H."/>
            <person name="Boomsma J."/>
            <person name="Zhang G."/>
        </authorList>
    </citation>
    <scope>NUCLEOTIDE SEQUENCE [LARGE SCALE GENOMIC DNA]</scope>
    <source>
        <strain evidence="2">Treedump-2</strain>
        <tissue evidence="2">Whole body</tissue>
    </source>
</reference>
<gene>
    <name evidence="2" type="ORF">ALC53_08192</name>
</gene>
<accession>A0A195BB56</accession>
<dbReference type="Proteomes" id="UP000078540">
    <property type="component" value="Unassembled WGS sequence"/>
</dbReference>